<dbReference type="AlphaFoldDB" id="A0A250X2P1"/>
<reference evidence="3 4" key="1">
    <citation type="submission" date="2017-08" db="EMBL/GenBank/DDBJ databases">
        <title>Acidophilic green algal genome provides insights into adaptation to an acidic environment.</title>
        <authorList>
            <person name="Hirooka S."/>
            <person name="Hirose Y."/>
            <person name="Kanesaki Y."/>
            <person name="Higuchi S."/>
            <person name="Fujiwara T."/>
            <person name="Onuma R."/>
            <person name="Era A."/>
            <person name="Ohbayashi R."/>
            <person name="Uzuka A."/>
            <person name="Nozaki H."/>
            <person name="Yoshikawa H."/>
            <person name="Miyagishima S.Y."/>
        </authorList>
    </citation>
    <scope>NUCLEOTIDE SEQUENCE [LARGE SCALE GENOMIC DNA]</scope>
    <source>
        <strain evidence="3 4">NIES-2499</strain>
    </source>
</reference>
<proteinExistence type="predicted"/>
<name>A0A250X2P1_9CHLO</name>
<organism evidence="3 4">
    <name type="scientific">Chlamydomonas eustigma</name>
    <dbReference type="NCBI Taxonomy" id="1157962"/>
    <lineage>
        <taxon>Eukaryota</taxon>
        <taxon>Viridiplantae</taxon>
        <taxon>Chlorophyta</taxon>
        <taxon>core chlorophytes</taxon>
        <taxon>Chlorophyceae</taxon>
        <taxon>CS clade</taxon>
        <taxon>Chlamydomonadales</taxon>
        <taxon>Chlamydomonadaceae</taxon>
        <taxon>Chlamydomonas</taxon>
    </lineage>
</organism>
<dbReference type="STRING" id="1157962.A0A250X2P1"/>
<evidence type="ECO:0000313" key="3">
    <source>
        <dbReference type="EMBL" id="GAX77162.1"/>
    </source>
</evidence>
<protein>
    <recommendedName>
        <fullName evidence="5">Sodium/calcium exchanger membrane region domain-containing protein</fullName>
    </recommendedName>
</protein>
<keyword evidence="1" id="KW-0472">Membrane</keyword>
<dbReference type="OrthoDB" id="407410at2759"/>
<sequence>MALTACIASPLFNMLVSMAVGFWSLLASDADGHEQQQGDIDLNDGVAHIHLTAEVALGCFFLVVYNAVMLGFGLITGALPKRLYLFARVWYGLYFILACFLGFHLLDDLLPAGLRS</sequence>
<evidence type="ECO:0000256" key="2">
    <source>
        <dbReference type="SAM" id="SignalP"/>
    </source>
</evidence>
<feature type="chain" id="PRO_5012761331" description="Sodium/calcium exchanger membrane region domain-containing protein" evidence="2">
    <location>
        <begin position="22"/>
        <end position="116"/>
    </location>
</feature>
<keyword evidence="1" id="KW-0812">Transmembrane</keyword>
<gene>
    <name evidence="3" type="ORF">CEUSTIGMA_g4607.t1</name>
</gene>
<dbReference type="EMBL" id="BEGY01000022">
    <property type="protein sequence ID" value="GAX77162.1"/>
    <property type="molecule type" value="Genomic_DNA"/>
</dbReference>
<feature type="transmembrane region" description="Helical" evidence="1">
    <location>
        <begin position="51"/>
        <end position="77"/>
    </location>
</feature>
<accession>A0A250X2P1</accession>
<comment type="caution">
    <text evidence="3">The sequence shown here is derived from an EMBL/GenBank/DDBJ whole genome shotgun (WGS) entry which is preliminary data.</text>
</comment>
<evidence type="ECO:0000313" key="4">
    <source>
        <dbReference type="Proteomes" id="UP000232323"/>
    </source>
</evidence>
<evidence type="ECO:0000256" key="1">
    <source>
        <dbReference type="SAM" id="Phobius"/>
    </source>
</evidence>
<evidence type="ECO:0008006" key="5">
    <source>
        <dbReference type="Google" id="ProtNLM"/>
    </source>
</evidence>
<keyword evidence="2" id="KW-0732">Signal</keyword>
<dbReference type="Proteomes" id="UP000232323">
    <property type="component" value="Unassembled WGS sequence"/>
</dbReference>
<feature type="signal peptide" evidence="2">
    <location>
        <begin position="1"/>
        <end position="21"/>
    </location>
</feature>
<feature type="transmembrane region" description="Helical" evidence="1">
    <location>
        <begin position="89"/>
        <end position="106"/>
    </location>
</feature>
<keyword evidence="1" id="KW-1133">Transmembrane helix</keyword>
<keyword evidence="4" id="KW-1185">Reference proteome</keyword>